<dbReference type="EMBL" id="CM042883">
    <property type="protein sequence ID" value="KAI4376031.1"/>
    <property type="molecule type" value="Genomic_DNA"/>
</dbReference>
<reference evidence="2" key="1">
    <citation type="journal article" date="2023" name="Front. Plant Sci.">
        <title>Chromosomal-level genome assembly of Melastoma candidum provides insights into trichome evolution.</title>
        <authorList>
            <person name="Zhong Y."/>
            <person name="Wu W."/>
            <person name="Sun C."/>
            <person name="Zou P."/>
            <person name="Liu Y."/>
            <person name="Dai S."/>
            <person name="Zhou R."/>
        </authorList>
    </citation>
    <scope>NUCLEOTIDE SEQUENCE [LARGE SCALE GENOMIC DNA]</scope>
</reference>
<dbReference type="Proteomes" id="UP001057402">
    <property type="component" value="Chromosome 4"/>
</dbReference>
<protein>
    <submittedName>
        <fullName evidence="1">Uncharacterized protein</fullName>
    </submittedName>
</protein>
<accession>A0ACB9RCQ3</accession>
<proteinExistence type="predicted"/>
<keyword evidence="2" id="KW-1185">Reference proteome</keyword>
<name>A0ACB9RCQ3_9MYRT</name>
<evidence type="ECO:0000313" key="2">
    <source>
        <dbReference type="Proteomes" id="UP001057402"/>
    </source>
</evidence>
<evidence type="ECO:0000313" key="1">
    <source>
        <dbReference type="EMBL" id="KAI4376031.1"/>
    </source>
</evidence>
<sequence length="246" mass="27548">MVCASRFLLSRITHVTRPNIFPHLELALWIPNVSRPPGCVGVTVVGTKILARGSSCRNIYWVISGDVTRKRLVYENLATLTGLGRRGSLGVRAFSVEQEALVVKSWNSMKKDAGDIGLKFFFRIFEIAPAAKNMFSFLRDSSDLLEQNQKLKSHALSVFVMTCESAVQLRQFGKVTVKDASLKDLGAIHFKNDVADAHFEVVRQALLETIREAVPEMWSQDMKDAWEEAYDQLAAAIKSEMRPSNT</sequence>
<gene>
    <name evidence="1" type="ORF">MLD38_013831</name>
</gene>
<comment type="caution">
    <text evidence="1">The sequence shown here is derived from an EMBL/GenBank/DDBJ whole genome shotgun (WGS) entry which is preliminary data.</text>
</comment>
<organism evidence="1 2">
    <name type="scientific">Melastoma candidum</name>
    <dbReference type="NCBI Taxonomy" id="119954"/>
    <lineage>
        <taxon>Eukaryota</taxon>
        <taxon>Viridiplantae</taxon>
        <taxon>Streptophyta</taxon>
        <taxon>Embryophyta</taxon>
        <taxon>Tracheophyta</taxon>
        <taxon>Spermatophyta</taxon>
        <taxon>Magnoliopsida</taxon>
        <taxon>eudicotyledons</taxon>
        <taxon>Gunneridae</taxon>
        <taxon>Pentapetalae</taxon>
        <taxon>rosids</taxon>
        <taxon>malvids</taxon>
        <taxon>Myrtales</taxon>
        <taxon>Melastomataceae</taxon>
        <taxon>Melastomatoideae</taxon>
        <taxon>Melastomateae</taxon>
        <taxon>Melastoma</taxon>
    </lineage>
</organism>